<evidence type="ECO:0000256" key="5">
    <source>
        <dbReference type="ARBA" id="ARBA00022692"/>
    </source>
</evidence>
<accession>A0AAN9XYE1</accession>
<evidence type="ECO:0000256" key="6">
    <source>
        <dbReference type="ARBA" id="ARBA00022824"/>
    </source>
</evidence>
<evidence type="ECO:0000256" key="3">
    <source>
        <dbReference type="ARBA" id="ARBA00022676"/>
    </source>
</evidence>
<dbReference type="PANTHER" id="PTHR48043:SF159">
    <property type="entry name" value="EG:EG0003.4 PROTEIN-RELATED"/>
    <property type="match status" value="1"/>
</dbReference>
<dbReference type="GO" id="GO:0005783">
    <property type="term" value="C:endoplasmic reticulum"/>
    <property type="evidence" value="ECO:0007669"/>
    <property type="project" value="UniProtKB-SubCell"/>
</dbReference>
<sequence>MERESNSGHEDEITHNYKPQSGYFSKPNWTKETPNKSKFADAVNGFVGVDITPLVGQIDKLWFVFFFFGFSNAAKILGIFPIEGRSHFFFHKGIMDSLVDAGHEVIFISPFSDPNPRANFTYISSAVEKKNSKDFTLEDYKSMSVVQFIHMLAQIYEQYCHDIIQMEEVKNLLNSETKDFDLMVFEMLPLYECFLPLAEKLGVPIIATFSLRPWLFIDTEFGNPHSLLVPSCLSSFSHKLTSFAERLRNTLEEIYAHIMMIYFWNPSINKVYQQYFPNYHSPKKQLSLLFSNNHASIFPTPVAPNVIDVSGIHLKPIKPLPQNFQTFLDDSADGVVLFTFGSVTKSNVIEHYLRNIFKETFADLPQRVIWKFEDQIENLSTNVLRANWIPQRDVLAHKNVKAFITHCGKSGLYEAIDAGVPLIMIPLFGDQMSNAALFHELGVGIHLNYKTLTKEVLLNSINEVLLNKKYAKRMQKLSREFWDRPMTPQKSVIAKIYSVFFFLGFSNAAKILAIFPVEAKSHFFFNKAIMDILVDAGHEVTFISPFPDPNPRTNFTYVYSKAKRRIFDDPMEGAQSMPIMKFVRQLAVAYEENCHDVLETEAVQNLLNSETKVFDLMFFEMLPLFECFLPLAAKLSVPIIATFSMQPWPNINSVFGNPHPFVIPCGGTSSPQKLTPFSRLQNILEDVYMTILAMYYWHFPIKKVYEKYFPTYHLRKDQLSLLFTNYHASIYSVPVAPNVIDISGIHLKPIKPLPQSFKNFLDDSGDGAVLFSFGSITRSNAIDAYLRNIFKETFADLSQRVIWKFEDQIENLSTNVLRADWIPQRDALAHKNVKAFITHCGISGLYEAIDAGVPLIMIPLFGDQISNAALFHELGVGIHLNHKTLTKEVLLNSINEVLHNKKYAKRMQKLSREFWDRPMTPQKSVVYWTEYVLRNNGTGHIKSVIAEIPSYQYLLLDVIAFDLIILVTIIYIIFPRSHFSFNKGIMDTLVDAGHEVTFISPFPDPNPRTNFTYVYSKAKRKSFDDPMEGAQSMPVKKFLRQLGVAFEENCHDILDTEEVQNLLNSKTKVFDVMFFEMLPLFECFLPLAEKLSVPVIATFSMRPWPNINGEFGNPHQLVIPSCGTSFPQKMTFIGRLLNALEDIYTTIVATYFWHYPITRVYEKYFPNYTARSDHFSLLFTNYHASIYSAPVAPNVIDISGIHLKPIKPLPQSFKNFLDDAGDGAVLFSFGSGLKSNDIKADLRNIFKETFADLPQRVIWKFANEIENLSTNVLRAGWIPQRDILAHKNVKVFITHCGICGLYEAIDAGVPLILIPLFGDQKSNAAFFHEMGVGIHLNYNTLTKEILLNAINEVLHNKKYAERMKKLSREFWDRPMTPQKSIVYWTEYVLRYNGSRHLKSVIMDIPLHQGVTQSPQQIELRYHKSNKSASISAQKPGEKGNRD</sequence>
<evidence type="ECO:0000256" key="7">
    <source>
        <dbReference type="ARBA" id="ARBA00022989"/>
    </source>
</evidence>
<evidence type="ECO:0000256" key="12">
    <source>
        <dbReference type="SAM" id="Phobius"/>
    </source>
</evidence>
<name>A0AAN9XYE1_9HEMI</name>
<keyword evidence="7 12" id="KW-1133">Transmembrane helix</keyword>
<dbReference type="FunFam" id="3.40.50.2000:FF:000021">
    <property type="entry name" value="UDP-glucuronosyltransferase"/>
    <property type="match status" value="2"/>
</dbReference>
<evidence type="ECO:0000256" key="10">
    <source>
        <dbReference type="ARBA" id="ARBA00046288"/>
    </source>
</evidence>
<dbReference type="SUPFAM" id="SSF53756">
    <property type="entry name" value="UDP-Glycosyltransferase/glycogen phosphorylase"/>
    <property type="match status" value="3"/>
</dbReference>
<dbReference type="Proteomes" id="UP001367676">
    <property type="component" value="Unassembled WGS sequence"/>
</dbReference>
<proteinExistence type="inferred from homology"/>
<comment type="similarity">
    <text evidence="2">Belongs to the UDP-glycosyltransferase family.</text>
</comment>
<dbReference type="PANTHER" id="PTHR48043">
    <property type="entry name" value="EG:EG0003.4 PROTEIN-RELATED"/>
    <property type="match status" value="1"/>
</dbReference>
<evidence type="ECO:0008006" key="15">
    <source>
        <dbReference type="Google" id="ProtNLM"/>
    </source>
</evidence>
<feature type="region of interest" description="Disordered" evidence="11">
    <location>
        <begin position="1"/>
        <end position="25"/>
    </location>
</feature>
<evidence type="ECO:0000313" key="14">
    <source>
        <dbReference type="Proteomes" id="UP001367676"/>
    </source>
</evidence>
<feature type="transmembrane region" description="Helical" evidence="12">
    <location>
        <begin position="61"/>
        <end position="82"/>
    </location>
</feature>
<dbReference type="InterPro" id="IPR002213">
    <property type="entry name" value="UDP_glucos_trans"/>
</dbReference>
<protein>
    <recommendedName>
        <fullName evidence="15">Glucuronosyltransferase</fullName>
    </recommendedName>
</protein>
<keyword evidence="5 12" id="KW-0812">Transmembrane</keyword>
<dbReference type="EMBL" id="JBBCAQ010000037">
    <property type="protein sequence ID" value="KAK7574064.1"/>
    <property type="molecule type" value="Genomic_DNA"/>
</dbReference>
<keyword evidence="14" id="KW-1185">Reference proteome</keyword>
<dbReference type="Pfam" id="PF00201">
    <property type="entry name" value="UDPGT"/>
    <property type="match status" value="3"/>
</dbReference>
<dbReference type="InterPro" id="IPR050271">
    <property type="entry name" value="UDP-glycosyltransferase"/>
</dbReference>
<evidence type="ECO:0000256" key="8">
    <source>
        <dbReference type="ARBA" id="ARBA00023136"/>
    </source>
</evidence>
<comment type="subcellular location">
    <subcellularLocation>
        <location evidence="10">Endomembrane system</location>
        <topology evidence="10">Single-pass type I membrane protein</topology>
    </subcellularLocation>
    <subcellularLocation>
        <location evidence="1">Endoplasmic reticulum</location>
    </subcellularLocation>
</comment>
<keyword evidence="8 12" id="KW-0472">Membrane</keyword>
<dbReference type="CDD" id="cd03784">
    <property type="entry name" value="GT1_Gtf-like"/>
    <property type="match status" value="3"/>
</dbReference>
<dbReference type="InterPro" id="IPR035595">
    <property type="entry name" value="UDP_glycos_trans_CS"/>
</dbReference>
<keyword evidence="9" id="KW-0325">Glycoprotein</keyword>
<comment type="caution">
    <text evidence="13">The sequence shown here is derived from an EMBL/GenBank/DDBJ whole genome shotgun (WGS) entry which is preliminary data.</text>
</comment>
<evidence type="ECO:0000256" key="1">
    <source>
        <dbReference type="ARBA" id="ARBA00004240"/>
    </source>
</evidence>
<gene>
    <name evidence="13" type="ORF">V9T40_011255</name>
</gene>
<keyword evidence="4" id="KW-0808">Transferase</keyword>
<evidence type="ECO:0000256" key="9">
    <source>
        <dbReference type="ARBA" id="ARBA00023180"/>
    </source>
</evidence>
<organism evidence="13 14">
    <name type="scientific">Parthenolecanium corni</name>
    <dbReference type="NCBI Taxonomy" id="536013"/>
    <lineage>
        <taxon>Eukaryota</taxon>
        <taxon>Metazoa</taxon>
        <taxon>Ecdysozoa</taxon>
        <taxon>Arthropoda</taxon>
        <taxon>Hexapoda</taxon>
        <taxon>Insecta</taxon>
        <taxon>Pterygota</taxon>
        <taxon>Neoptera</taxon>
        <taxon>Paraneoptera</taxon>
        <taxon>Hemiptera</taxon>
        <taxon>Sternorrhyncha</taxon>
        <taxon>Coccoidea</taxon>
        <taxon>Coccidae</taxon>
        <taxon>Parthenolecanium</taxon>
    </lineage>
</organism>
<evidence type="ECO:0000313" key="13">
    <source>
        <dbReference type="EMBL" id="KAK7574064.1"/>
    </source>
</evidence>
<evidence type="ECO:0000256" key="11">
    <source>
        <dbReference type="SAM" id="MobiDB-lite"/>
    </source>
</evidence>
<evidence type="ECO:0000256" key="4">
    <source>
        <dbReference type="ARBA" id="ARBA00022679"/>
    </source>
</evidence>
<keyword evidence="6" id="KW-0256">Endoplasmic reticulum</keyword>
<reference evidence="13 14" key="1">
    <citation type="submission" date="2024-03" db="EMBL/GenBank/DDBJ databases">
        <title>Adaptation during the transition from Ophiocordyceps entomopathogen to insect associate is accompanied by gene loss and intensified selection.</title>
        <authorList>
            <person name="Ward C.M."/>
            <person name="Onetto C.A."/>
            <person name="Borneman A.R."/>
        </authorList>
    </citation>
    <scope>NUCLEOTIDE SEQUENCE [LARGE SCALE GENOMIC DNA]</scope>
    <source>
        <strain evidence="13">AWRI1</strain>
        <tissue evidence="13">Single Adult Female</tissue>
    </source>
</reference>
<evidence type="ECO:0000256" key="2">
    <source>
        <dbReference type="ARBA" id="ARBA00009995"/>
    </source>
</evidence>
<feature type="compositionally biased region" description="Basic and acidic residues" evidence="11">
    <location>
        <begin position="1"/>
        <end position="15"/>
    </location>
</feature>
<keyword evidence="3" id="KW-0328">Glycosyltransferase</keyword>
<dbReference type="FunFam" id="3.40.50.2000:FF:000050">
    <property type="entry name" value="UDP-glucuronosyltransferase"/>
    <property type="match status" value="1"/>
</dbReference>
<dbReference type="Gene3D" id="3.40.50.2000">
    <property type="entry name" value="Glycogen Phosphorylase B"/>
    <property type="match status" value="3"/>
</dbReference>
<dbReference type="GO" id="GO:0008194">
    <property type="term" value="F:UDP-glycosyltransferase activity"/>
    <property type="evidence" value="ECO:0007669"/>
    <property type="project" value="InterPro"/>
</dbReference>
<dbReference type="PROSITE" id="PS00375">
    <property type="entry name" value="UDPGT"/>
    <property type="match status" value="3"/>
</dbReference>